<evidence type="ECO:0000313" key="6">
    <source>
        <dbReference type="Proteomes" id="UP001202922"/>
    </source>
</evidence>
<comment type="caution">
    <text evidence="5">The sequence shown here is derived from an EMBL/GenBank/DDBJ whole genome shotgun (WGS) entry which is preliminary data.</text>
</comment>
<dbReference type="Pfam" id="PF13604">
    <property type="entry name" value="AAA_30"/>
    <property type="match status" value="1"/>
</dbReference>
<reference evidence="5 6" key="1">
    <citation type="submission" date="2022-03" db="EMBL/GenBank/DDBJ databases">
        <title>Sinomonas sp. isolated from a soil.</title>
        <authorList>
            <person name="Han J."/>
            <person name="Kim D.-U."/>
        </authorList>
    </citation>
    <scope>NUCLEOTIDE SEQUENCE [LARGE SCALE GENOMIC DNA]</scope>
    <source>
        <strain evidence="5 6">5-5</strain>
    </source>
</reference>
<accession>A0ABS9TZL6</accession>
<dbReference type="InterPro" id="IPR050534">
    <property type="entry name" value="Coronavir_polyprotein_1ab"/>
</dbReference>
<dbReference type="PANTHER" id="PTHR43788">
    <property type="entry name" value="DNA2/NAM7 HELICASE FAMILY MEMBER"/>
    <property type="match status" value="1"/>
</dbReference>
<dbReference type="Gene3D" id="3.40.50.300">
    <property type="entry name" value="P-loop containing nucleotide triphosphate hydrolases"/>
    <property type="match status" value="2"/>
</dbReference>
<evidence type="ECO:0000313" key="5">
    <source>
        <dbReference type="EMBL" id="MCH6469617.1"/>
    </source>
</evidence>
<proteinExistence type="predicted"/>
<evidence type="ECO:0000256" key="3">
    <source>
        <dbReference type="SAM" id="MobiDB-lite"/>
    </source>
</evidence>
<dbReference type="PANTHER" id="PTHR43788:SF6">
    <property type="entry name" value="DNA HELICASE B"/>
    <property type="match status" value="1"/>
</dbReference>
<dbReference type="Pfam" id="PF08751">
    <property type="entry name" value="TrwC"/>
    <property type="match status" value="1"/>
</dbReference>
<dbReference type="InterPro" id="IPR014862">
    <property type="entry name" value="TrwC"/>
</dbReference>
<dbReference type="SUPFAM" id="SSF52540">
    <property type="entry name" value="P-loop containing nucleoside triphosphate hydrolases"/>
    <property type="match status" value="2"/>
</dbReference>
<evidence type="ECO:0000256" key="1">
    <source>
        <dbReference type="ARBA" id="ARBA00022741"/>
    </source>
</evidence>
<dbReference type="SUPFAM" id="SSF55464">
    <property type="entry name" value="Origin of replication-binding domain, RBD-like"/>
    <property type="match status" value="1"/>
</dbReference>
<protein>
    <submittedName>
        <fullName evidence="5">AAA family ATPase</fullName>
    </submittedName>
</protein>
<evidence type="ECO:0000256" key="2">
    <source>
        <dbReference type="ARBA" id="ARBA00022840"/>
    </source>
</evidence>
<name>A0ABS9TZL6_9MICC</name>
<dbReference type="RefSeq" id="WP_241053012.1">
    <property type="nucleotide sequence ID" value="NZ_JAKZBV010000001.1"/>
</dbReference>
<feature type="domain" description="TrwC relaxase" evidence="4">
    <location>
        <begin position="10"/>
        <end position="301"/>
    </location>
</feature>
<gene>
    <name evidence="5" type="ORF">L0M17_06395</name>
</gene>
<evidence type="ECO:0000259" key="4">
    <source>
        <dbReference type="Pfam" id="PF08751"/>
    </source>
</evidence>
<dbReference type="Gene3D" id="2.30.30.940">
    <property type="match status" value="1"/>
</dbReference>
<keyword evidence="6" id="KW-1185">Reference proteome</keyword>
<dbReference type="Proteomes" id="UP001202922">
    <property type="component" value="Unassembled WGS sequence"/>
</dbReference>
<dbReference type="InterPro" id="IPR027417">
    <property type="entry name" value="P-loop_NTPase"/>
</dbReference>
<keyword evidence="2" id="KW-0067">ATP-binding</keyword>
<keyword evidence="1" id="KW-0547">Nucleotide-binding</keyword>
<feature type="region of interest" description="Disordered" evidence="3">
    <location>
        <begin position="986"/>
        <end position="1011"/>
    </location>
</feature>
<dbReference type="NCBIfam" id="NF041492">
    <property type="entry name" value="MobF"/>
    <property type="match status" value="1"/>
</dbReference>
<sequence>MTLFRGDGAAARRYVESDRSRADEYYLADASVAEFVQLGPGGEVTAIRDLAPEAYAAWVDWAHPLTGEQLGVPRRPGNDRQGSPRFAEMVVNAPKSLSIAAALHPGVSAALDVAQRDAAAEIRRWLAIHSATRVGPRGAQEVVPVEELHTVAVAHRTSRAGDPHRHIHLQIGARVRAAGAWRALDTAALFAQQGAIRALGTAVIAAHPVLAGVLDRHGLTLDPVTGEVAELRPFNAVMSKRAAQVERNLDRLTAEWEAAHPGVTPGPVVAARLQAKAWAHERPAKKPASLVEEAAWVAELRQAGYDPATLTRPARPTVVALEDLSIEKIAARALDRCAARASAWTMHTVTEHITHLVTEHGVQAAGDELREFVGLATRLALEDCFSLLPPGERAREHVAHLTSVRVVGAETRLRDLLAARADAEPERPDLGHLAQADGLDPDQRAAAAAVASADPLVVVEGAAGAGKTTMLAAAIAASERDGRRVRVLAPTKKAAQVVAEELGVPADSVAALVHAHGWRWNDDGVWTRLARGAIDPETGRSYDGPSTAARIDRGERIVVDEAGMLDQDSALALFTVARESGASVALVGDRAQLPAVGRGGVLDMAAQLRGRIWQMTSVHRFADPAYADLTLAIRDGHDPGAVFDQLAVLGLVRIHASKTDAQAHIAGTARDGEAITVATVEEATALNERIRARLVEQGIVDDARTATGSDGLSIGAGDLVQTRRNDARLGVANRQTWTVQQVDADGSLWAREAGTGRRHSTSVHLPAGYVAEHAHLSYAATAYGVQGTTVAASHTLLTDQTSAAAVYVGMTRGRQTNLLHVVAENPADAREQFIAAMERDRADRGLAVAGERAAEAIRGLADDGPANRVRDEIAALVARAEAAERTAAQWAEVTDLLAATGTRRPTLFLREERLAAMARVFGVEHVRRAAARYERANPDREAPRWTKAAQDARTEAEALRSLTPRDAVARIERTHAAEARRVAASKAQLADAGGPTIRRQTPASEAGGRSL</sequence>
<organism evidence="5 6">
    <name type="scientific">Sinomonas terrae</name>
    <dbReference type="NCBI Taxonomy" id="2908838"/>
    <lineage>
        <taxon>Bacteria</taxon>
        <taxon>Bacillati</taxon>
        <taxon>Actinomycetota</taxon>
        <taxon>Actinomycetes</taxon>
        <taxon>Micrococcales</taxon>
        <taxon>Micrococcaceae</taxon>
        <taxon>Sinomonas</taxon>
    </lineage>
</organism>
<dbReference type="EMBL" id="JAKZBV010000001">
    <property type="protein sequence ID" value="MCH6469617.1"/>
    <property type="molecule type" value="Genomic_DNA"/>
</dbReference>